<reference evidence="1" key="1">
    <citation type="submission" date="2021-02" db="EMBL/GenBank/DDBJ databases">
        <authorList>
            <consortium name="DOE Joint Genome Institute"/>
            <person name="Ahrendt S."/>
            <person name="Looney B.P."/>
            <person name="Miyauchi S."/>
            <person name="Morin E."/>
            <person name="Drula E."/>
            <person name="Courty P.E."/>
            <person name="Chicoki N."/>
            <person name="Fauchery L."/>
            <person name="Kohler A."/>
            <person name="Kuo A."/>
            <person name="Labutti K."/>
            <person name="Pangilinan J."/>
            <person name="Lipzen A."/>
            <person name="Riley R."/>
            <person name="Andreopoulos W."/>
            <person name="He G."/>
            <person name="Johnson J."/>
            <person name="Barry K.W."/>
            <person name="Grigoriev I.V."/>
            <person name="Nagy L."/>
            <person name="Hibbett D."/>
            <person name="Henrissat B."/>
            <person name="Matheny P.B."/>
            <person name="Labbe J."/>
            <person name="Martin F."/>
        </authorList>
    </citation>
    <scope>NUCLEOTIDE SEQUENCE</scope>
    <source>
        <strain evidence="1">FP105234-sp</strain>
    </source>
</reference>
<name>A0ACB8R1S8_9AGAM</name>
<protein>
    <submittedName>
        <fullName evidence="1">Uncharacterized protein</fullName>
    </submittedName>
</protein>
<dbReference type="EMBL" id="MU276636">
    <property type="protein sequence ID" value="KAI0037978.1"/>
    <property type="molecule type" value="Genomic_DNA"/>
</dbReference>
<evidence type="ECO:0000313" key="2">
    <source>
        <dbReference type="Proteomes" id="UP000814033"/>
    </source>
</evidence>
<accession>A0ACB8R1S8</accession>
<organism evidence="1 2">
    <name type="scientific">Auriscalpium vulgare</name>
    <dbReference type="NCBI Taxonomy" id="40419"/>
    <lineage>
        <taxon>Eukaryota</taxon>
        <taxon>Fungi</taxon>
        <taxon>Dikarya</taxon>
        <taxon>Basidiomycota</taxon>
        <taxon>Agaricomycotina</taxon>
        <taxon>Agaricomycetes</taxon>
        <taxon>Russulales</taxon>
        <taxon>Auriscalpiaceae</taxon>
        <taxon>Auriscalpium</taxon>
    </lineage>
</organism>
<gene>
    <name evidence="1" type="ORF">FA95DRAFT_1313653</name>
</gene>
<proteinExistence type="predicted"/>
<dbReference type="Proteomes" id="UP000814033">
    <property type="component" value="Unassembled WGS sequence"/>
</dbReference>
<keyword evidence="2" id="KW-1185">Reference proteome</keyword>
<evidence type="ECO:0000313" key="1">
    <source>
        <dbReference type="EMBL" id="KAI0037978.1"/>
    </source>
</evidence>
<comment type="caution">
    <text evidence="1">The sequence shown here is derived from an EMBL/GenBank/DDBJ whole genome shotgun (WGS) entry which is preliminary data.</text>
</comment>
<reference evidence="1" key="2">
    <citation type="journal article" date="2022" name="New Phytol.">
        <title>Evolutionary transition to the ectomycorrhizal habit in the genomes of a hyperdiverse lineage of mushroom-forming fungi.</title>
        <authorList>
            <person name="Looney B."/>
            <person name="Miyauchi S."/>
            <person name="Morin E."/>
            <person name="Drula E."/>
            <person name="Courty P.E."/>
            <person name="Kohler A."/>
            <person name="Kuo A."/>
            <person name="LaButti K."/>
            <person name="Pangilinan J."/>
            <person name="Lipzen A."/>
            <person name="Riley R."/>
            <person name="Andreopoulos W."/>
            <person name="He G."/>
            <person name="Johnson J."/>
            <person name="Nolan M."/>
            <person name="Tritt A."/>
            <person name="Barry K.W."/>
            <person name="Grigoriev I.V."/>
            <person name="Nagy L.G."/>
            <person name="Hibbett D."/>
            <person name="Henrissat B."/>
            <person name="Matheny P.B."/>
            <person name="Labbe J."/>
            <person name="Martin F.M."/>
        </authorList>
    </citation>
    <scope>NUCLEOTIDE SEQUENCE</scope>
    <source>
        <strain evidence="1">FP105234-sp</strain>
    </source>
</reference>
<sequence>MWTTPIFGSRARRGGGAARSGRRPRHSAATLMGARKWPVVCAEYTEGRCRTASGRCASSRTGGSRLALLDRLTAACAIRGTPTPSPAREEDTAMSMLVLRCWTQDSQSGEDSAGRAEPLSQAALCGAKNRTAPRVLLPGSNNTHGRRHHRLLHLLCFVPVRNIVKCQPIESRLRRPSCFVAG</sequence>